<dbReference type="GO" id="GO:0005875">
    <property type="term" value="C:microtubule associated complex"/>
    <property type="evidence" value="ECO:0007669"/>
    <property type="project" value="TreeGrafter"/>
</dbReference>
<dbReference type="GO" id="GO:0003779">
    <property type="term" value="F:actin binding"/>
    <property type="evidence" value="ECO:0007669"/>
    <property type="project" value="TreeGrafter"/>
</dbReference>
<dbReference type="PANTHER" id="PTHR13843">
    <property type="entry name" value="MICROTUBULE-ASSOCIATED PROTEIN"/>
    <property type="match status" value="1"/>
</dbReference>
<dbReference type="PANTHER" id="PTHR13843:SF12">
    <property type="entry name" value="ATPASE F1_V1_A1 COMPLEX ALPHA_BETA SUBUNIT NUCLEOTIDE-BINDING DOMAIN-CONTAINING PROTEIN"/>
    <property type="match status" value="1"/>
</dbReference>
<evidence type="ECO:0000313" key="2">
    <source>
        <dbReference type="Proteomes" id="UP000272942"/>
    </source>
</evidence>
<dbReference type="Proteomes" id="UP000272942">
    <property type="component" value="Unassembled WGS sequence"/>
</dbReference>
<dbReference type="GO" id="GO:0043025">
    <property type="term" value="C:neuronal cell body"/>
    <property type="evidence" value="ECO:0007669"/>
    <property type="project" value="TreeGrafter"/>
</dbReference>
<dbReference type="GO" id="GO:0045202">
    <property type="term" value="C:synapse"/>
    <property type="evidence" value="ECO:0007669"/>
    <property type="project" value="TreeGrafter"/>
</dbReference>
<dbReference type="GO" id="GO:0005829">
    <property type="term" value="C:cytosol"/>
    <property type="evidence" value="ECO:0007669"/>
    <property type="project" value="TreeGrafter"/>
</dbReference>
<reference evidence="1 2" key="2">
    <citation type="submission" date="2018-11" db="EMBL/GenBank/DDBJ databases">
        <authorList>
            <consortium name="Pathogen Informatics"/>
        </authorList>
    </citation>
    <scope>NUCLEOTIDE SEQUENCE [LARGE SCALE GENOMIC DNA]</scope>
    <source>
        <strain evidence="1 2">Egypt</strain>
    </source>
</reference>
<gene>
    <name evidence="1" type="ORF">ECPE_LOCUS4989</name>
</gene>
<accession>A0A183ADF4</accession>
<dbReference type="EMBL" id="UZAN01041828">
    <property type="protein sequence ID" value="VDP74211.1"/>
    <property type="molecule type" value="Genomic_DNA"/>
</dbReference>
<dbReference type="AlphaFoldDB" id="A0A183ADF4"/>
<reference evidence="3" key="1">
    <citation type="submission" date="2016-06" db="UniProtKB">
        <authorList>
            <consortium name="WormBaseParasite"/>
        </authorList>
    </citation>
    <scope>IDENTIFICATION</scope>
</reference>
<dbReference type="GO" id="GO:0016358">
    <property type="term" value="P:dendrite development"/>
    <property type="evidence" value="ECO:0007669"/>
    <property type="project" value="TreeGrafter"/>
</dbReference>
<proteinExistence type="predicted"/>
<dbReference type="OrthoDB" id="5371837at2759"/>
<evidence type="ECO:0000313" key="3">
    <source>
        <dbReference type="WBParaSite" id="ECPE_0000500101-mRNA-1"/>
    </source>
</evidence>
<dbReference type="InterPro" id="IPR026074">
    <property type="entry name" value="MAP1"/>
</dbReference>
<evidence type="ECO:0000313" key="1">
    <source>
        <dbReference type="EMBL" id="VDP74211.1"/>
    </source>
</evidence>
<dbReference type="WBParaSite" id="ECPE_0000500101-mRNA-1">
    <property type="protein sequence ID" value="ECPE_0000500101-mRNA-1"/>
    <property type="gene ID" value="ECPE_0000500101"/>
</dbReference>
<dbReference type="GO" id="GO:0031114">
    <property type="term" value="P:regulation of microtubule depolymerization"/>
    <property type="evidence" value="ECO:0007669"/>
    <property type="project" value="TreeGrafter"/>
</dbReference>
<keyword evidence="2" id="KW-1185">Reference proteome</keyword>
<dbReference type="GO" id="GO:0000226">
    <property type="term" value="P:microtubule cytoskeleton organization"/>
    <property type="evidence" value="ECO:0007669"/>
    <property type="project" value="InterPro"/>
</dbReference>
<dbReference type="GO" id="GO:0007409">
    <property type="term" value="P:axonogenesis"/>
    <property type="evidence" value="ECO:0007669"/>
    <property type="project" value="TreeGrafter"/>
</dbReference>
<name>A0A183ADF4_9TREM</name>
<organism evidence="3">
    <name type="scientific">Echinostoma caproni</name>
    <dbReference type="NCBI Taxonomy" id="27848"/>
    <lineage>
        <taxon>Eukaryota</taxon>
        <taxon>Metazoa</taxon>
        <taxon>Spiralia</taxon>
        <taxon>Lophotrochozoa</taxon>
        <taxon>Platyhelminthes</taxon>
        <taxon>Trematoda</taxon>
        <taxon>Digenea</taxon>
        <taxon>Plagiorchiida</taxon>
        <taxon>Echinostomata</taxon>
        <taxon>Echinostomatoidea</taxon>
        <taxon>Echinostomatidae</taxon>
        <taxon>Echinostoma</taxon>
    </lineage>
</organism>
<sequence length="115" mass="12223">MGVVEDLIPLCGSINTKAAPVQLPPGYTDASSHAAVPGSAKLPPYDKVKPIYVDVAYLPGGGNPHLVDAEFFKRVRARYYVATDPRPGPALMEALTVGKESWTGACLLVILFLSL</sequence>
<dbReference type="GO" id="GO:0030425">
    <property type="term" value="C:dendrite"/>
    <property type="evidence" value="ECO:0007669"/>
    <property type="project" value="TreeGrafter"/>
</dbReference>
<dbReference type="GO" id="GO:0008017">
    <property type="term" value="F:microtubule binding"/>
    <property type="evidence" value="ECO:0007669"/>
    <property type="project" value="InterPro"/>
</dbReference>
<protein>
    <submittedName>
        <fullName evidence="3">GST N-terminal domain-containing protein</fullName>
    </submittedName>
</protein>
<dbReference type="GO" id="GO:0005874">
    <property type="term" value="C:microtubule"/>
    <property type="evidence" value="ECO:0007669"/>
    <property type="project" value="InterPro"/>
</dbReference>